<keyword evidence="5" id="KW-0808">Transferase</keyword>
<keyword evidence="9" id="KW-0067">ATP-binding</keyword>
<feature type="domain" description="Protein kinase" evidence="16">
    <location>
        <begin position="1726"/>
        <end position="2011"/>
    </location>
</feature>
<feature type="domain" description="Apple" evidence="18">
    <location>
        <begin position="867"/>
        <end position="948"/>
    </location>
</feature>
<evidence type="ECO:0000313" key="19">
    <source>
        <dbReference type="EMBL" id="RYR43709.1"/>
    </source>
</evidence>
<evidence type="ECO:0000256" key="3">
    <source>
        <dbReference type="ARBA" id="ARBA00022475"/>
    </source>
</evidence>
<evidence type="ECO:0000256" key="11">
    <source>
        <dbReference type="ARBA" id="ARBA00023180"/>
    </source>
</evidence>
<proteinExistence type="predicted"/>
<keyword evidence="14" id="KW-1133">Transmembrane helix</keyword>
<dbReference type="PROSITE" id="PS50948">
    <property type="entry name" value="PAN"/>
    <property type="match status" value="3"/>
</dbReference>
<comment type="subcellular location">
    <subcellularLocation>
        <location evidence="1">Cell membrane</location>
        <topology evidence="1">Single-pass type I membrane protein</topology>
    </subcellularLocation>
</comment>
<keyword evidence="14" id="KW-0472">Membrane</keyword>
<evidence type="ECO:0000256" key="1">
    <source>
        <dbReference type="ARBA" id="ARBA00004251"/>
    </source>
</evidence>
<reference evidence="19 20" key="1">
    <citation type="submission" date="2019-01" db="EMBL/GenBank/DDBJ databases">
        <title>Sequencing of cultivated peanut Arachis hypogaea provides insights into genome evolution and oil improvement.</title>
        <authorList>
            <person name="Chen X."/>
        </authorList>
    </citation>
    <scope>NUCLEOTIDE SEQUENCE [LARGE SCALE GENOMIC DNA]</scope>
    <source>
        <strain evidence="20">cv. Fuhuasheng</strain>
        <tissue evidence="19">Leaves</tissue>
    </source>
</reference>
<dbReference type="CDD" id="cd14066">
    <property type="entry name" value="STKc_IRAK"/>
    <property type="match status" value="2"/>
</dbReference>
<keyword evidence="7" id="KW-0547">Nucleotide-binding</keyword>
<feature type="signal peptide" evidence="15">
    <location>
        <begin position="1"/>
        <end position="18"/>
    </location>
</feature>
<feature type="domain" description="Apple" evidence="18">
    <location>
        <begin position="1565"/>
        <end position="1646"/>
    </location>
</feature>
<comment type="catalytic activity">
    <reaction evidence="12">
        <text>L-threonyl-[protein] + ATP = O-phospho-L-threonyl-[protein] + ADP + H(+)</text>
        <dbReference type="Rhea" id="RHEA:46608"/>
        <dbReference type="Rhea" id="RHEA-COMP:11060"/>
        <dbReference type="Rhea" id="RHEA-COMP:11605"/>
        <dbReference type="ChEBI" id="CHEBI:15378"/>
        <dbReference type="ChEBI" id="CHEBI:30013"/>
        <dbReference type="ChEBI" id="CHEBI:30616"/>
        <dbReference type="ChEBI" id="CHEBI:61977"/>
        <dbReference type="ChEBI" id="CHEBI:456216"/>
        <dbReference type="EC" id="2.7.11.1"/>
    </reaction>
</comment>
<evidence type="ECO:0000256" key="13">
    <source>
        <dbReference type="ARBA" id="ARBA00048679"/>
    </source>
</evidence>
<dbReference type="Pfam" id="PF00954">
    <property type="entry name" value="S_locus_glycop"/>
    <property type="match status" value="3"/>
</dbReference>
<keyword evidence="11" id="KW-0325">Glycoprotein</keyword>
<evidence type="ECO:0000256" key="12">
    <source>
        <dbReference type="ARBA" id="ARBA00047899"/>
    </source>
</evidence>
<keyword evidence="6 15" id="KW-0732">Signal</keyword>
<evidence type="ECO:0000256" key="2">
    <source>
        <dbReference type="ARBA" id="ARBA00012513"/>
    </source>
</evidence>
<dbReference type="PANTHER" id="PTHR27002">
    <property type="entry name" value="RECEPTOR-LIKE SERINE/THREONINE-PROTEIN KINASE SD1-8"/>
    <property type="match status" value="1"/>
</dbReference>
<dbReference type="InterPro" id="IPR036426">
    <property type="entry name" value="Bulb-type_lectin_dom_sf"/>
</dbReference>
<dbReference type="Gene3D" id="1.10.510.10">
    <property type="entry name" value="Transferase(Phosphotransferase) domain 1"/>
    <property type="match status" value="3"/>
</dbReference>
<dbReference type="PROSITE" id="PS00108">
    <property type="entry name" value="PROTEIN_KINASE_ST"/>
    <property type="match status" value="3"/>
</dbReference>
<dbReference type="FunFam" id="3.30.200.20:FF:000195">
    <property type="entry name" value="G-type lectin S-receptor-like serine/threonine-protein kinase"/>
    <property type="match status" value="3"/>
</dbReference>
<dbReference type="SMART" id="SM00473">
    <property type="entry name" value="PAN_AP"/>
    <property type="match status" value="3"/>
</dbReference>
<keyword evidence="10" id="KW-1015">Disulfide bond</keyword>
<dbReference type="SMART" id="SM00220">
    <property type="entry name" value="S_TKc"/>
    <property type="match status" value="3"/>
</dbReference>
<feature type="transmembrane region" description="Helical" evidence="14">
    <location>
        <begin position="178"/>
        <end position="203"/>
    </location>
</feature>
<evidence type="ECO:0000313" key="20">
    <source>
        <dbReference type="Proteomes" id="UP000289738"/>
    </source>
</evidence>
<dbReference type="Gene3D" id="2.90.10.10">
    <property type="entry name" value="Bulb-type lectin domain"/>
    <property type="match status" value="2"/>
</dbReference>
<dbReference type="SMART" id="SM00108">
    <property type="entry name" value="B_lectin"/>
    <property type="match status" value="2"/>
</dbReference>
<keyword evidence="20" id="KW-1185">Reference proteome</keyword>
<organism evidence="19 20">
    <name type="scientific">Arachis hypogaea</name>
    <name type="common">Peanut</name>
    <dbReference type="NCBI Taxonomy" id="3818"/>
    <lineage>
        <taxon>Eukaryota</taxon>
        <taxon>Viridiplantae</taxon>
        <taxon>Streptophyta</taxon>
        <taxon>Embryophyta</taxon>
        <taxon>Tracheophyta</taxon>
        <taxon>Spermatophyta</taxon>
        <taxon>Magnoliopsida</taxon>
        <taxon>eudicotyledons</taxon>
        <taxon>Gunneridae</taxon>
        <taxon>Pentapetalae</taxon>
        <taxon>rosids</taxon>
        <taxon>fabids</taxon>
        <taxon>Fabales</taxon>
        <taxon>Fabaceae</taxon>
        <taxon>Papilionoideae</taxon>
        <taxon>50 kb inversion clade</taxon>
        <taxon>dalbergioids sensu lato</taxon>
        <taxon>Dalbergieae</taxon>
        <taxon>Pterocarpus clade</taxon>
        <taxon>Arachis</taxon>
    </lineage>
</organism>
<dbReference type="FunFam" id="2.90.10.10:FF:000001">
    <property type="entry name" value="G-type lectin S-receptor-like serine/threonine-protein kinase"/>
    <property type="match status" value="1"/>
</dbReference>
<name>A0A445BY77_ARAHY</name>
<feature type="domain" description="Protein kinase" evidence="16">
    <location>
        <begin position="1036"/>
        <end position="1306"/>
    </location>
</feature>
<dbReference type="InterPro" id="IPR008271">
    <property type="entry name" value="Ser/Thr_kinase_AS"/>
</dbReference>
<dbReference type="GO" id="GO:0005524">
    <property type="term" value="F:ATP binding"/>
    <property type="evidence" value="ECO:0007669"/>
    <property type="project" value="UniProtKB-KW"/>
</dbReference>
<evidence type="ECO:0000259" key="18">
    <source>
        <dbReference type="PROSITE" id="PS50948"/>
    </source>
</evidence>
<dbReference type="CDD" id="cd01098">
    <property type="entry name" value="PAN_AP_plant"/>
    <property type="match status" value="3"/>
</dbReference>
<dbReference type="Pfam" id="PF08276">
    <property type="entry name" value="PAN_2"/>
    <property type="match status" value="3"/>
</dbReference>
<evidence type="ECO:0000256" key="9">
    <source>
        <dbReference type="ARBA" id="ARBA00022840"/>
    </source>
</evidence>
<evidence type="ECO:0000256" key="14">
    <source>
        <dbReference type="SAM" id="Phobius"/>
    </source>
</evidence>
<dbReference type="Pfam" id="PF07714">
    <property type="entry name" value="PK_Tyr_Ser-Thr"/>
    <property type="match status" value="2"/>
</dbReference>
<evidence type="ECO:0000256" key="5">
    <source>
        <dbReference type="ARBA" id="ARBA00022679"/>
    </source>
</evidence>
<evidence type="ECO:0000256" key="8">
    <source>
        <dbReference type="ARBA" id="ARBA00022777"/>
    </source>
</evidence>
<evidence type="ECO:0000256" key="4">
    <source>
        <dbReference type="ARBA" id="ARBA00022527"/>
    </source>
</evidence>
<evidence type="ECO:0000259" key="17">
    <source>
        <dbReference type="PROSITE" id="PS50927"/>
    </source>
</evidence>
<dbReference type="Proteomes" id="UP000289738">
    <property type="component" value="Chromosome A08"/>
</dbReference>
<dbReference type="InterPro" id="IPR011009">
    <property type="entry name" value="Kinase-like_dom_sf"/>
</dbReference>
<evidence type="ECO:0000256" key="15">
    <source>
        <dbReference type="SAM" id="SignalP"/>
    </source>
</evidence>
<feature type="transmembrane region" description="Helical" evidence="14">
    <location>
        <begin position="1662"/>
        <end position="1682"/>
    </location>
</feature>
<dbReference type="InterPro" id="IPR000719">
    <property type="entry name" value="Prot_kinase_dom"/>
</dbReference>
<sequence>MDLLLLTLHLLLLPFTTSQQQNQNYPSSGTQRNDTYCDYPSVCGPNGNCDINQSPACFCLDGFTPKSPSGYSSMDYTQGCVRNKALNCSTDVFVAYSVFKEPSGGYSLLNQRLGAEGCKGSCKSNCSCMAYSVTGSACKLWSGDLFDVRLVKEGGQALYIRMSASEEHKSGGGNHKKIVGIIVGSTVATVSGMIMILACCYIFRKRRKKLEDMRLRASEIVDQINEYEEGDIELPFLDLSRIVEATGNFAMGNKLGEGGFGPVYKGTLDDGRQIAVKKLSSSSGQGINEFKNEVLLIAKLQHRNLVRLLGCCIEDEEKLLIYEYMPNKSLDGFIFDQTRRKLLDWPKRFNIICGISRGLLYLHEDSRLRIIHRDLKASNILLDNEMDPKISDFGLARCFGGDQSKGNTKKIVGTFGYMAPEYAISGHFSVKSDVFSFGILLLEIITGRKNRGIYFPSDNVNLYGHAWDLWKQGRSLELVDECLKESWNSSEAQRCIHICLLCAQQHPQDRPDMSSVVLMLGSEIDLPQPKFPTFIIGGNSDGKTTDTLTQSQSLTENQTLVSKNENFQFGFFTLPQNSSNRYLGIWYNKIPVQTVVWLANRERPVTTEIPAVLMINKTQNNNDTLILHQNYSVLWSITPSRRARNMVLQLLDSGNLVLREQNDENEENYLWQSFDYPCDTLLPGMKLGKDLRTEFDRRVTAWKNEYDPSIGNLSWGMDVTNWPQQMQRVGSMKQYNRGSWNGIDYTGRPTIRPSPVFEFKYFADEEQVYFMFSLVNSSVKARMVLNQSSYKLLHLAWDEAAREWNVYGLLPRDFCDDYGACGPNGNCDVSKLPYACDCLRGFRPKSSKDWKAMNYQGGCLRDKPLNCESDGFIKYGKMKVPDTENCWYLNQSKNLEECRDTCLRNCSCMAYTNSDIRGEGNGCALWFGDLNDLRVQPNAGQDLYVRVPASELDTNNGAKMKIGIAVGGTITILCGLLLALYFMFIRGRSATMKKNFLNYVRMINLCKKNHLKEEQEEDLELPLFDLSSIVSATDNFSINNKLGEGGFGPVYKGTLENGEEIAVKRLSRGSKQGVKEFKTEVALIAKLQHRNLVKLYGSCIQDQEKLLIYEYMPNKSLDLFIFEQTQRMLMDWSKRFHIICGIAKGLLYLHQDSRLIIIHRDLKTSNILLDSEMNPKISDFGLARILEVDQTSKTSRVVGTYGYMAPEYALDGNFSIISGKKNKGNHRQKDGTNLIEYAWNFWTEGRPLELIDEYMIDYCNISEALRCIQIGLLCVQQNPHDRPNISFVVMMLGSEIQLPLPKEPALFVGKYSCQEYSSSCINDAPSKNKNTVLWSVSISRKPKNPILQLLDSGNLVLRDENDENEEKNYLWQSFDYPGDTLLPGMKVGKDLRTGFDWRVTAWKNENDPSPGTLNWVMDVTMWPEPMQRIGTVKQYNSGPWNGVQYSAKPTNKPSPAFEFIYFADENQVYYMFKLVNNSVKARMMLNQTTNKIMQLVWTQGVWKMYGSMPRDFCDEYGACGPNGKCDMAESPNDCECLRGYRPKSPKEWIGLNYEGGCLRDKPLNCESDGFIKYVKMKVPDTENCWYLNQSMNSVECRDKCLRNCSCMAYANSDIRGEGNGCALWFGDLNDLRVQPNAGQDLYVRVPASELETRNGSKVKIEIAVGSTIFVVLCSLLLVLYFTCIRGRSSKAKENAAIMDSFIEEQEGHLELPLFDLSSLAKATGNFSINNKVGEGGFGPVYKGLLKNGQEIAVKRLRRGSVQGLKEFKNEIALIVKLQHRNLVKLHGCCIHNEEKMLVYEYLPNKSLDLFIFDQTRRKLLDWSKCFHMIFGIAKGLLYLHRDSRLRIIHRDLKASNILLDSEMNPKISDFGMARILGGDQIATTTRRVVGTYGYMAPEYAIDGNFSVKSDVFSFGVLLLEILSGKKNKGNHWENESTDLIGYAWDLWTEERPLEIVDDILKESCNLSEVLRCIQISLLCLEQHPYDRPDMSSVIMMFGSEIPLPKPKQPALFVGEYAYQYDSANELSIEVLESR</sequence>
<feature type="domain" description="Bulb-type lectin" evidence="17">
    <location>
        <begin position="545"/>
        <end position="671"/>
    </location>
</feature>
<keyword evidence="8" id="KW-0418">Kinase</keyword>
<dbReference type="CDD" id="cd00028">
    <property type="entry name" value="B_lectin"/>
    <property type="match status" value="1"/>
</dbReference>
<dbReference type="SUPFAM" id="SSF56112">
    <property type="entry name" value="Protein kinase-like (PK-like)"/>
    <property type="match status" value="3"/>
</dbReference>
<dbReference type="InterPro" id="IPR001480">
    <property type="entry name" value="Bulb-type_lectin_dom"/>
</dbReference>
<dbReference type="FunFam" id="2.90.10.30:FF:000003">
    <property type="entry name" value="Os04g0303100 protein"/>
    <property type="match status" value="1"/>
</dbReference>
<dbReference type="Pfam" id="PF00069">
    <property type="entry name" value="Pkinase"/>
    <property type="match status" value="1"/>
</dbReference>
<dbReference type="SUPFAM" id="SSF51110">
    <property type="entry name" value="alpha-D-mannose-specific plant lectins"/>
    <property type="match status" value="2"/>
</dbReference>
<dbReference type="InterPro" id="IPR003609">
    <property type="entry name" value="Pan_app"/>
</dbReference>
<evidence type="ECO:0000259" key="16">
    <source>
        <dbReference type="PROSITE" id="PS50011"/>
    </source>
</evidence>
<keyword evidence="4" id="KW-0723">Serine/threonine-protein kinase</keyword>
<dbReference type="EC" id="2.7.11.1" evidence="2"/>
<dbReference type="PANTHER" id="PTHR27002:SF616">
    <property type="entry name" value="RECEPTOR-LIKE SERINE_THREONINE-PROTEIN KINASE"/>
    <property type="match status" value="1"/>
</dbReference>
<dbReference type="FunFam" id="1.10.510.10:FF:000060">
    <property type="entry name" value="G-type lectin S-receptor-like serine/threonine-protein kinase"/>
    <property type="match status" value="3"/>
</dbReference>
<dbReference type="GO" id="GO:0005886">
    <property type="term" value="C:plasma membrane"/>
    <property type="evidence" value="ECO:0007669"/>
    <property type="project" value="UniProtKB-SubCell"/>
</dbReference>
<feature type="domain" description="Protein kinase" evidence="16">
    <location>
        <begin position="249"/>
        <end position="531"/>
    </location>
</feature>
<keyword evidence="3" id="KW-1003">Cell membrane</keyword>
<dbReference type="PROSITE" id="PS50927">
    <property type="entry name" value="BULB_LECTIN"/>
    <property type="match status" value="1"/>
</dbReference>
<comment type="catalytic activity">
    <reaction evidence="13">
        <text>L-seryl-[protein] + ATP = O-phospho-L-seryl-[protein] + ADP + H(+)</text>
        <dbReference type="Rhea" id="RHEA:17989"/>
        <dbReference type="Rhea" id="RHEA-COMP:9863"/>
        <dbReference type="Rhea" id="RHEA-COMP:11604"/>
        <dbReference type="ChEBI" id="CHEBI:15378"/>
        <dbReference type="ChEBI" id="CHEBI:29999"/>
        <dbReference type="ChEBI" id="CHEBI:30616"/>
        <dbReference type="ChEBI" id="CHEBI:83421"/>
        <dbReference type="ChEBI" id="CHEBI:456216"/>
        <dbReference type="EC" id="2.7.11.1"/>
    </reaction>
</comment>
<evidence type="ECO:0000256" key="10">
    <source>
        <dbReference type="ARBA" id="ARBA00023157"/>
    </source>
</evidence>
<feature type="chain" id="PRO_5019071110" description="non-specific serine/threonine protein kinase" evidence="15">
    <location>
        <begin position="19"/>
        <end position="2034"/>
    </location>
</feature>
<comment type="caution">
    <text evidence="19">The sequence shown here is derived from an EMBL/GenBank/DDBJ whole genome shotgun (WGS) entry which is preliminary data.</text>
</comment>
<feature type="domain" description="Apple" evidence="18">
    <location>
        <begin position="88"/>
        <end position="163"/>
    </location>
</feature>
<dbReference type="EMBL" id="SDMP01000008">
    <property type="protein sequence ID" value="RYR43709.1"/>
    <property type="molecule type" value="Genomic_DNA"/>
</dbReference>
<evidence type="ECO:0000256" key="7">
    <source>
        <dbReference type="ARBA" id="ARBA00022741"/>
    </source>
</evidence>
<accession>A0A445BY77</accession>
<protein>
    <recommendedName>
        <fullName evidence="2">non-specific serine/threonine protein kinase</fullName>
        <ecNumber evidence="2">2.7.11.1</ecNumber>
    </recommendedName>
</protein>
<dbReference type="PROSITE" id="PS50011">
    <property type="entry name" value="PROTEIN_KINASE_DOM"/>
    <property type="match status" value="3"/>
</dbReference>
<gene>
    <name evidence="19" type="ORF">Ahy_A08g040111</name>
</gene>
<feature type="transmembrane region" description="Helical" evidence="14">
    <location>
        <begin position="962"/>
        <end position="984"/>
    </location>
</feature>
<evidence type="ECO:0000256" key="6">
    <source>
        <dbReference type="ARBA" id="ARBA00022729"/>
    </source>
</evidence>
<dbReference type="InterPro" id="IPR000858">
    <property type="entry name" value="S_locus_glycoprot_dom"/>
</dbReference>
<dbReference type="Gene3D" id="3.30.200.20">
    <property type="entry name" value="Phosphorylase Kinase, domain 1"/>
    <property type="match status" value="3"/>
</dbReference>
<keyword evidence="14" id="KW-0812">Transmembrane</keyword>
<dbReference type="GO" id="GO:0004674">
    <property type="term" value="F:protein serine/threonine kinase activity"/>
    <property type="evidence" value="ECO:0007669"/>
    <property type="project" value="UniProtKB-KW"/>
</dbReference>
<dbReference type="STRING" id="3818.A0A445BY77"/>
<dbReference type="GO" id="GO:0048544">
    <property type="term" value="P:recognition of pollen"/>
    <property type="evidence" value="ECO:0007669"/>
    <property type="project" value="InterPro"/>
</dbReference>
<dbReference type="InterPro" id="IPR001245">
    <property type="entry name" value="Ser-Thr/Tyr_kinase_cat_dom"/>
</dbReference>
<dbReference type="Pfam" id="PF01453">
    <property type="entry name" value="B_lectin"/>
    <property type="match status" value="2"/>
</dbReference>